<keyword evidence="3" id="KW-0804">Transcription</keyword>
<dbReference type="PANTHER" id="PTHR47506:SF1">
    <property type="entry name" value="HTH-TYPE TRANSCRIPTIONAL REGULATOR YJDC"/>
    <property type="match status" value="1"/>
</dbReference>
<evidence type="ECO:0000256" key="2">
    <source>
        <dbReference type="ARBA" id="ARBA00023125"/>
    </source>
</evidence>
<dbReference type="SUPFAM" id="SSF48498">
    <property type="entry name" value="Tetracyclin repressor-like, C-terminal domain"/>
    <property type="match status" value="1"/>
</dbReference>
<evidence type="ECO:0000256" key="1">
    <source>
        <dbReference type="ARBA" id="ARBA00023015"/>
    </source>
</evidence>
<accession>A0ABT9ZEI3</accession>
<proteinExistence type="predicted"/>
<protein>
    <submittedName>
        <fullName evidence="6">AcrR family transcriptional regulator</fullName>
    </submittedName>
</protein>
<evidence type="ECO:0000259" key="5">
    <source>
        <dbReference type="PROSITE" id="PS50977"/>
    </source>
</evidence>
<keyword evidence="7" id="KW-1185">Reference proteome</keyword>
<name>A0ABT9ZEI3_9BACI</name>
<dbReference type="InterPro" id="IPR009057">
    <property type="entry name" value="Homeodomain-like_sf"/>
</dbReference>
<dbReference type="PANTHER" id="PTHR47506">
    <property type="entry name" value="TRANSCRIPTIONAL REGULATORY PROTEIN"/>
    <property type="match status" value="1"/>
</dbReference>
<keyword evidence="2 4" id="KW-0238">DNA-binding</keyword>
<evidence type="ECO:0000256" key="4">
    <source>
        <dbReference type="PROSITE-ProRule" id="PRU00335"/>
    </source>
</evidence>
<dbReference type="Gene3D" id="1.10.357.10">
    <property type="entry name" value="Tetracycline Repressor, domain 2"/>
    <property type="match status" value="1"/>
</dbReference>
<dbReference type="InterPro" id="IPR001647">
    <property type="entry name" value="HTH_TetR"/>
</dbReference>
<dbReference type="SUPFAM" id="SSF46689">
    <property type="entry name" value="Homeodomain-like"/>
    <property type="match status" value="1"/>
</dbReference>
<dbReference type="InterPro" id="IPR036271">
    <property type="entry name" value="Tet_transcr_reg_TetR-rel_C_sf"/>
</dbReference>
<dbReference type="RefSeq" id="WP_307340328.1">
    <property type="nucleotide sequence ID" value="NZ_JAUSUD010000007.1"/>
</dbReference>
<evidence type="ECO:0000313" key="6">
    <source>
        <dbReference type="EMBL" id="MDQ0230653.1"/>
    </source>
</evidence>
<organism evidence="6 7">
    <name type="scientific">Metabacillus malikii</name>
    <dbReference type="NCBI Taxonomy" id="1504265"/>
    <lineage>
        <taxon>Bacteria</taxon>
        <taxon>Bacillati</taxon>
        <taxon>Bacillota</taxon>
        <taxon>Bacilli</taxon>
        <taxon>Bacillales</taxon>
        <taxon>Bacillaceae</taxon>
        <taxon>Metabacillus</taxon>
    </lineage>
</organism>
<dbReference type="Pfam" id="PF00440">
    <property type="entry name" value="TetR_N"/>
    <property type="match status" value="1"/>
</dbReference>
<dbReference type="EMBL" id="JAUSUD010000007">
    <property type="protein sequence ID" value="MDQ0230653.1"/>
    <property type="molecule type" value="Genomic_DNA"/>
</dbReference>
<feature type="DNA-binding region" description="H-T-H motif" evidence="4">
    <location>
        <begin position="36"/>
        <end position="55"/>
    </location>
</feature>
<feature type="domain" description="HTH tetR-type" evidence="5">
    <location>
        <begin position="13"/>
        <end position="73"/>
    </location>
</feature>
<evidence type="ECO:0000313" key="7">
    <source>
        <dbReference type="Proteomes" id="UP001234495"/>
    </source>
</evidence>
<dbReference type="PROSITE" id="PS50977">
    <property type="entry name" value="HTH_TETR_2"/>
    <property type="match status" value="1"/>
</dbReference>
<comment type="caution">
    <text evidence="6">The sequence shown here is derived from an EMBL/GenBank/DDBJ whole genome shotgun (WGS) entry which is preliminary data.</text>
</comment>
<dbReference type="PRINTS" id="PR00455">
    <property type="entry name" value="HTHTETR"/>
</dbReference>
<keyword evidence="1" id="KW-0805">Transcription regulation</keyword>
<sequence length="205" mass="22961">MPRDENKNLEIRDARKEQILSAAAKVFARRGMVAAKISDIAKEAQLSHGLVYHYFESKEQIFVTLVKKASDKSIEVVNEANQYNGTPIQKLTWMTETILRSIATGEGIYLYLIMIQASTSDAVPAEVRDVLMGDNANSPVFATIPIIIEGQNEGEIVKEDPVKLAVTYYAFIQGLAINKIQWKECPLPEAKLIMNVFQTKQEVTK</sequence>
<gene>
    <name evidence="6" type="ORF">J2S19_001909</name>
</gene>
<evidence type="ECO:0000256" key="3">
    <source>
        <dbReference type="ARBA" id="ARBA00023163"/>
    </source>
</evidence>
<reference evidence="6 7" key="1">
    <citation type="submission" date="2023-07" db="EMBL/GenBank/DDBJ databases">
        <title>Genomic Encyclopedia of Type Strains, Phase IV (KMG-IV): sequencing the most valuable type-strain genomes for metagenomic binning, comparative biology and taxonomic classification.</title>
        <authorList>
            <person name="Goeker M."/>
        </authorList>
    </citation>
    <scope>NUCLEOTIDE SEQUENCE [LARGE SCALE GENOMIC DNA]</scope>
    <source>
        <strain evidence="6 7">DSM 29005</strain>
    </source>
</reference>
<dbReference type="Proteomes" id="UP001234495">
    <property type="component" value="Unassembled WGS sequence"/>
</dbReference>